<dbReference type="InParanoid" id="D7EK10"/>
<dbReference type="AlphaFoldDB" id="D7EK10"/>
<reference evidence="2 3" key="1">
    <citation type="journal article" date="2008" name="Nature">
        <title>The genome of the model beetle and pest Tribolium castaneum.</title>
        <authorList>
            <consortium name="Tribolium Genome Sequencing Consortium"/>
            <person name="Richards S."/>
            <person name="Gibbs R.A."/>
            <person name="Weinstock G.M."/>
            <person name="Brown S.J."/>
            <person name="Denell R."/>
            <person name="Beeman R.W."/>
            <person name="Gibbs R."/>
            <person name="Beeman R.W."/>
            <person name="Brown S.J."/>
            <person name="Bucher G."/>
            <person name="Friedrich M."/>
            <person name="Grimmelikhuijzen C.J."/>
            <person name="Klingler M."/>
            <person name="Lorenzen M."/>
            <person name="Richards S."/>
            <person name="Roth S."/>
            <person name="Schroder R."/>
            <person name="Tautz D."/>
            <person name="Zdobnov E.M."/>
            <person name="Muzny D."/>
            <person name="Gibbs R.A."/>
            <person name="Weinstock G.M."/>
            <person name="Attaway T."/>
            <person name="Bell S."/>
            <person name="Buhay C.J."/>
            <person name="Chandrabose M.N."/>
            <person name="Chavez D."/>
            <person name="Clerk-Blankenburg K.P."/>
            <person name="Cree A."/>
            <person name="Dao M."/>
            <person name="Davis C."/>
            <person name="Chacko J."/>
            <person name="Dinh H."/>
            <person name="Dugan-Rocha S."/>
            <person name="Fowler G."/>
            <person name="Garner T.T."/>
            <person name="Garnes J."/>
            <person name="Gnirke A."/>
            <person name="Hawes A."/>
            <person name="Hernandez J."/>
            <person name="Hines S."/>
            <person name="Holder M."/>
            <person name="Hume J."/>
            <person name="Jhangiani S.N."/>
            <person name="Joshi V."/>
            <person name="Khan Z.M."/>
            <person name="Jackson L."/>
            <person name="Kovar C."/>
            <person name="Kowis A."/>
            <person name="Lee S."/>
            <person name="Lewis L.R."/>
            <person name="Margolis J."/>
            <person name="Morgan M."/>
            <person name="Nazareth L.V."/>
            <person name="Nguyen N."/>
            <person name="Okwuonu G."/>
            <person name="Parker D."/>
            <person name="Richards S."/>
            <person name="Ruiz S.J."/>
            <person name="Santibanez J."/>
            <person name="Savard J."/>
            <person name="Scherer S.E."/>
            <person name="Schneider B."/>
            <person name="Sodergren E."/>
            <person name="Tautz D."/>
            <person name="Vattahil S."/>
            <person name="Villasana D."/>
            <person name="White C.S."/>
            <person name="Wright R."/>
            <person name="Park Y."/>
            <person name="Beeman R.W."/>
            <person name="Lord J."/>
            <person name="Oppert B."/>
            <person name="Lorenzen M."/>
            <person name="Brown S."/>
            <person name="Wang L."/>
            <person name="Savard J."/>
            <person name="Tautz D."/>
            <person name="Richards S."/>
            <person name="Weinstock G."/>
            <person name="Gibbs R.A."/>
            <person name="Liu Y."/>
            <person name="Worley K."/>
            <person name="Weinstock G."/>
            <person name="Elsik C.G."/>
            <person name="Reese J.T."/>
            <person name="Elhaik E."/>
            <person name="Landan G."/>
            <person name="Graur D."/>
            <person name="Arensburger P."/>
            <person name="Atkinson P."/>
            <person name="Beeman R.W."/>
            <person name="Beidler J."/>
            <person name="Brown S.J."/>
            <person name="Demuth J.P."/>
            <person name="Drury D.W."/>
            <person name="Du Y.Z."/>
            <person name="Fujiwara H."/>
            <person name="Lorenzen M."/>
            <person name="Maselli V."/>
            <person name="Osanai M."/>
            <person name="Park Y."/>
            <person name="Robertson H.M."/>
            <person name="Tu Z."/>
            <person name="Wang J.J."/>
            <person name="Wang S."/>
            <person name="Richards S."/>
            <person name="Song H."/>
            <person name="Zhang L."/>
            <person name="Sodergren E."/>
            <person name="Werner D."/>
            <person name="Stanke M."/>
            <person name="Morgenstern B."/>
            <person name="Solovyev V."/>
            <person name="Kosarev P."/>
            <person name="Brown G."/>
            <person name="Chen H.C."/>
            <person name="Ermolaeva O."/>
            <person name="Hlavina W."/>
            <person name="Kapustin Y."/>
            <person name="Kiryutin B."/>
            <person name="Kitts P."/>
            <person name="Maglott D."/>
            <person name="Pruitt K."/>
            <person name="Sapojnikov V."/>
            <person name="Souvorov A."/>
            <person name="Mackey A.J."/>
            <person name="Waterhouse R.M."/>
            <person name="Wyder S."/>
            <person name="Zdobnov E.M."/>
            <person name="Zdobnov E.M."/>
            <person name="Wyder S."/>
            <person name="Kriventseva E.V."/>
            <person name="Kadowaki T."/>
            <person name="Bork P."/>
            <person name="Aranda M."/>
            <person name="Bao R."/>
            <person name="Beermann A."/>
            <person name="Berns N."/>
            <person name="Bolognesi R."/>
            <person name="Bonneton F."/>
            <person name="Bopp D."/>
            <person name="Brown S.J."/>
            <person name="Bucher G."/>
            <person name="Butts T."/>
            <person name="Chaumot A."/>
            <person name="Denell R.E."/>
            <person name="Ferrier D.E."/>
            <person name="Friedrich M."/>
            <person name="Gordon C.M."/>
            <person name="Jindra M."/>
            <person name="Klingler M."/>
            <person name="Lan Q."/>
            <person name="Lattorff H.M."/>
            <person name="Laudet V."/>
            <person name="von Levetsow C."/>
            <person name="Liu Z."/>
            <person name="Lutz R."/>
            <person name="Lynch J.A."/>
            <person name="da Fonseca R.N."/>
            <person name="Posnien N."/>
            <person name="Reuter R."/>
            <person name="Roth S."/>
            <person name="Savard J."/>
            <person name="Schinko J.B."/>
            <person name="Schmitt C."/>
            <person name="Schoppmeier M."/>
            <person name="Schroder R."/>
            <person name="Shippy T.D."/>
            <person name="Simonnet F."/>
            <person name="Marques-Souza H."/>
            <person name="Tautz D."/>
            <person name="Tomoyasu Y."/>
            <person name="Trauner J."/>
            <person name="Van der Zee M."/>
            <person name="Vervoort M."/>
            <person name="Wittkopp N."/>
            <person name="Wimmer E.A."/>
            <person name="Yang X."/>
            <person name="Jones A.K."/>
            <person name="Sattelle D.B."/>
            <person name="Ebert P.R."/>
            <person name="Nelson D."/>
            <person name="Scott J.G."/>
            <person name="Beeman R.W."/>
            <person name="Muthukrishnan S."/>
            <person name="Kramer K.J."/>
            <person name="Arakane Y."/>
            <person name="Beeman R.W."/>
            <person name="Zhu Q."/>
            <person name="Hogenkamp D."/>
            <person name="Dixit R."/>
            <person name="Oppert B."/>
            <person name="Jiang H."/>
            <person name="Zou Z."/>
            <person name="Marshall J."/>
            <person name="Elpidina E."/>
            <person name="Vinokurov K."/>
            <person name="Oppert C."/>
            <person name="Zou Z."/>
            <person name="Evans J."/>
            <person name="Lu Z."/>
            <person name="Zhao P."/>
            <person name="Sumathipala N."/>
            <person name="Altincicek B."/>
            <person name="Vilcinskas A."/>
            <person name="Williams M."/>
            <person name="Hultmark D."/>
            <person name="Hetru C."/>
            <person name="Jiang H."/>
            <person name="Grimmelikhuijzen C.J."/>
            <person name="Hauser F."/>
            <person name="Cazzamali G."/>
            <person name="Williamson M."/>
            <person name="Park Y."/>
            <person name="Li B."/>
            <person name="Tanaka Y."/>
            <person name="Predel R."/>
            <person name="Neupert S."/>
            <person name="Schachtner J."/>
            <person name="Verleyen P."/>
            <person name="Raible F."/>
            <person name="Bork P."/>
            <person name="Friedrich M."/>
            <person name="Walden K.K."/>
            <person name="Robertson H.M."/>
            <person name="Angeli S."/>
            <person name="Foret S."/>
            <person name="Bucher G."/>
            <person name="Schuetz S."/>
            <person name="Maleszka R."/>
            <person name="Wimmer E.A."/>
            <person name="Beeman R.W."/>
            <person name="Lorenzen M."/>
            <person name="Tomoyasu Y."/>
            <person name="Miller S.C."/>
            <person name="Grossmann D."/>
            <person name="Bucher G."/>
        </authorList>
    </citation>
    <scope>NUCLEOTIDE SEQUENCE [LARGE SCALE GENOMIC DNA]</scope>
    <source>
        <strain evidence="2 3">Georgia GA2</strain>
    </source>
</reference>
<name>D7EK10_TRICA</name>
<reference evidence="2 3" key="2">
    <citation type="journal article" date="2010" name="Nucleic Acids Res.">
        <title>BeetleBase in 2010: revisions to provide comprehensive genomic information for Tribolium castaneum.</title>
        <authorList>
            <person name="Kim H.S."/>
            <person name="Murphy T."/>
            <person name="Xia J."/>
            <person name="Caragea D."/>
            <person name="Park Y."/>
            <person name="Beeman R.W."/>
            <person name="Lorenzen M.D."/>
            <person name="Butcher S."/>
            <person name="Manak J.R."/>
            <person name="Brown S.J."/>
        </authorList>
    </citation>
    <scope>GENOME REANNOTATION</scope>
    <source>
        <strain evidence="2 3">Georgia GA2</strain>
    </source>
</reference>
<evidence type="ECO:0000313" key="3">
    <source>
        <dbReference type="Proteomes" id="UP000007266"/>
    </source>
</evidence>
<evidence type="ECO:0000256" key="1">
    <source>
        <dbReference type="SAM" id="MobiDB-lite"/>
    </source>
</evidence>
<protein>
    <submittedName>
        <fullName evidence="2">Uncharacterized protein</fullName>
    </submittedName>
</protein>
<feature type="compositionally biased region" description="Low complexity" evidence="1">
    <location>
        <begin position="80"/>
        <end position="90"/>
    </location>
</feature>
<sequence>MAALYPLGLSVRRKGRGIIANQIIKIDVVADLLENRRIYNRWNAKGEGLTHPGITNDFSGETAKRGARPHRGADRGLEEGPGAPEAGVPVSLPRKSTPPFLKDQPPSLDTKPEITGDKGGLGPTWQLGPPCEGVLHCLTGSREGFPKTPAQKRDVPEY</sequence>
<dbReference type="EMBL" id="KQ971342">
    <property type="protein sequence ID" value="EFA12945.1"/>
    <property type="molecule type" value="Genomic_DNA"/>
</dbReference>
<keyword evidence="3" id="KW-1185">Reference proteome</keyword>
<proteinExistence type="predicted"/>
<dbReference type="Proteomes" id="UP000007266">
    <property type="component" value="Linkage group 5"/>
</dbReference>
<accession>D7EK10</accession>
<dbReference type="HOGENOM" id="CLU_1671608_0_0_1"/>
<organism evidence="2 3">
    <name type="scientific">Tribolium castaneum</name>
    <name type="common">Red flour beetle</name>
    <dbReference type="NCBI Taxonomy" id="7070"/>
    <lineage>
        <taxon>Eukaryota</taxon>
        <taxon>Metazoa</taxon>
        <taxon>Ecdysozoa</taxon>
        <taxon>Arthropoda</taxon>
        <taxon>Hexapoda</taxon>
        <taxon>Insecta</taxon>
        <taxon>Pterygota</taxon>
        <taxon>Neoptera</taxon>
        <taxon>Endopterygota</taxon>
        <taxon>Coleoptera</taxon>
        <taxon>Polyphaga</taxon>
        <taxon>Cucujiformia</taxon>
        <taxon>Tenebrionidae</taxon>
        <taxon>Tenebrionidae incertae sedis</taxon>
        <taxon>Tribolium</taxon>
    </lineage>
</organism>
<evidence type="ECO:0000313" key="2">
    <source>
        <dbReference type="EMBL" id="EFA12945.1"/>
    </source>
</evidence>
<gene>
    <name evidence="2" type="primary">GLEAN_05064</name>
    <name evidence="2" type="ORF">TcasGA2_TC005064</name>
</gene>
<feature type="region of interest" description="Disordered" evidence="1">
    <location>
        <begin position="53"/>
        <end position="129"/>
    </location>
</feature>